<gene>
    <name evidence="1" type="ORF">SDC9_195207</name>
</gene>
<dbReference type="EMBL" id="VSSQ01109226">
    <property type="protein sequence ID" value="MPN47604.1"/>
    <property type="molecule type" value="Genomic_DNA"/>
</dbReference>
<name>A0A645IH20_9ZZZZ</name>
<dbReference type="AlphaFoldDB" id="A0A645IH20"/>
<reference evidence="1" key="1">
    <citation type="submission" date="2019-08" db="EMBL/GenBank/DDBJ databases">
        <authorList>
            <person name="Kucharzyk K."/>
            <person name="Murdoch R.W."/>
            <person name="Higgins S."/>
            <person name="Loffler F."/>
        </authorList>
    </citation>
    <scope>NUCLEOTIDE SEQUENCE</scope>
</reference>
<proteinExistence type="predicted"/>
<comment type="caution">
    <text evidence="1">The sequence shown here is derived from an EMBL/GenBank/DDBJ whole genome shotgun (WGS) entry which is preliminary data.</text>
</comment>
<organism evidence="1">
    <name type="scientific">bioreactor metagenome</name>
    <dbReference type="NCBI Taxonomy" id="1076179"/>
    <lineage>
        <taxon>unclassified sequences</taxon>
        <taxon>metagenomes</taxon>
        <taxon>ecological metagenomes</taxon>
    </lineage>
</organism>
<protein>
    <submittedName>
        <fullName evidence="1">Uncharacterized protein</fullName>
    </submittedName>
</protein>
<sequence>MDNKDVIPLSDLVLLQVTFDSYDYSGKTLYLTKTKVFDINNGVFPTDYLNSGTKGKSSLID</sequence>
<accession>A0A645IH20</accession>
<evidence type="ECO:0000313" key="1">
    <source>
        <dbReference type="EMBL" id="MPN47604.1"/>
    </source>
</evidence>